<dbReference type="CDD" id="cd01948">
    <property type="entry name" value="EAL"/>
    <property type="match status" value="1"/>
</dbReference>
<dbReference type="PANTHER" id="PTHR33121">
    <property type="entry name" value="CYCLIC DI-GMP PHOSPHODIESTERASE PDEF"/>
    <property type="match status" value="1"/>
</dbReference>
<dbReference type="InterPro" id="IPR035965">
    <property type="entry name" value="PAS-like_dom_sf"/>
</dbReference>
<dbReference type="SMART" id="SM00267">
    <property type="entry name" value="GGDEF"/>
    <property type="match status" value="2"/>
</dbReference>
<dbReference type="NCBIfam" id="TIGR00254">
    <property type="entry name" value="GGDEF"/>
    <property type="match status" value="2"/>
</dbReference>
<evidence type="ECO:0000259" key="2">
    <source>
        <dbReference type="PROSITE" id="PS50887"/>
    </source>
</evidence>
<dbReference type="Gene3D" id="3.30.70.270">
    <property type="match status" value="2"/>
</dbReference>
<dbReference type="SUPFAM" id="SSF55073">
    <property type="entry name" value="Nucleotide cyclase"/>
    <property type="match status" value="2"/>
</dbReference>
<gene>
    <name evidence="3" type="ORF">CIAN88_19975</name>
    <name evidence="4" type="ORF">G4D54_19015</name>
</gene>
<name>A0A099I0Q5_CLOIN</name>
<dbReference type="GeneID" id="61927674"/>
<evidence type="ECO:0000313" key="6">
    <source>
        <dbReference type="Proteomes" id="UP000503330"/>
    </source>
</evidence>
<dbReference type="SMART" id="SM00052">
    <property type="entry name" value="EAL"/>
    <property type="match status" value="1"/>
</dbReference>
<dbReference type="EMBL" id="JQIF01000109">
    <property type="protein sequence ID" value="KGJ51569.1"/>
    <property type="molecule type" value="Genomic_DNA"/>
</dbReference>
<dbReference type="AlphaFoldDB" id="A0A099I0Q5"/>
<dbReference type="InterPro" id="IPR001610">
    <property type="entry name" value="PAC"/>
</dbReference>
<dbReference type="Pfam" id="PF00563">
    <property type="entry name" value="EAL"/>
    <property type="match status" value="1"/>
</dbReference>
<dbReference type="Gene3D" id="3.20.20.450">
    <property type="entry name" value="EAL domain"/>
    <property type="match status" value="1"/>
</dbReference>
<dbReference type="Proteomes" id="UP000503330">
    <property type="component" value="Chromosome"/>
</dbReference>
<dbReference type="InterPro" id="IPR000014">
    <property type="entry name" value="PAS"/>
</dbReference>
<dbReference type="SUPFAM" id="SSF55785">
    <property type="entry name" value="PYP-like sensor domain (PAS domain)"/>
    <property type="match status" value="1"/>
</dbReference>
<evidence type="ECO:0000313" key="4">
    <source>
        <dbReference type="EMBL" id="QJA04364.1"/>
    </source>
</evidence>
<proteinExistence type="predicted"/>
<dbReference type="InterPro" id="IPR013655">
    <property type="entry name" value="PAS_fold_3"/>
</dbReference>
<feature type="domain" description="GGDEF" evidence="2">
    <location>
        <begin position="43"/>
        <end position="179"/>
    </location>
</feature>
<organism evidence="3 5">
    <name type="scientific">Clostridium innocuum</name>
    <dbReference type="NCBI Taxonomy" id="1522"/>
    <lineage>
        <taxon>Bacteria</taxon>
        <taxon>Bacillati</taxon>
        <taxon>Bacillota</taxon>
        <taxon>Clostridia</taxon>
        <taxon>Eubacteriales</taxon>
        <taxon>Clostridiaceae</taxon>
        <taxon>Clostridium</taxon>
    </lineage>
</organism>
<dbReference type="InterPro" id="IPR035919">
    <property type="entry name" value="EAL_sf"/>
</dbReference>
<dbReference type="Pfam" id="PF00990">
    <property type="entry name" value="GGDEF"/>
    <property type="match status" value="2"/>
</dbReference>
<evidence type="ECO:0000313" key="5">
    <source>
        <dbReference type="Proteomes" id="UP000030008"/>
    </source>
</evidence>
<dbReference type="EMBL" id="CP048838">
    <property type="protein sequence ID" value="QJA04364.1"/>
    <property type="molecule type" value="Genomic_DNA"/>
</dbReference>
<dbReference type="InterPro" id="IPR001633">
    <property type="entry name" value="EAL_dom"/>
</dbReference>
<dbReference type="Proteomes" id="UP000030008">
    <property type="component" value="Unassembled WGS sequence"/>
</dbReference>
<dbReference type="InterPro" id="IPR043128">
    <property type="entry name" value="Rev_trsase/Diguanyl_cyclase"/>
</dbReference>
<dbReference type="PROSITE" id="PS50887">
    <property type="entry name" value="GGDEF"/>
    <property type="match status" value="2"/>
</dbReference>
<dbReference type="GO" id="GO:0071111">
    <property type="term" value="F:cyclic-guanylate-specific phosphodiesterase activity"/>
    <property type="evidence" value="ECO:0007669"/>
    <property type="project" value="InterPro"/>
</dbReference>
<dbReference type="SUPFAM" id="SSF141868">
    <property type="entry name" value="EAL domain-like"/>
    <property type="match status" value="1"/>
</dbReference>
<dbReference type="CDD" id="cd01949">
    <property type="entry name" value="GGDEF"/>
    <property type="match status" value="2"/>
</dbReference>
<dbReference type="SMART" id="SM00086">
    <property type="entry name" value="PAC"/>
    <property type="match status" value="1"/>
</dbReference>
<dbReference type="RefSeq" id="WP_002605799.1">
    <property type="nucleotide sequence ID" value="NZ_BAAACC010000023.1"/>
</dbReference>
<dbReference type="Pfam" id="PF08447">
    <property type="entry name" value="PAS_3"/>
    <property type="match status" value="1"/>
</dbReference>
<feature type="domain" description="EAL" evidence="1">
    <location>
        <begin position="482"/>
        <end position="734"/>
    </location>
</feature>
<dbReference type="InterPro" id="IPR029787">
    <property type="entry name" value="Nucleotide_cyclase"/>
</dbReference>
<reference evidence="3 5" key="1">
    <citation type="submission" date="2014-08" db="EMBL/GenBank/DDBJ databases">
        <title>Clostridium innocuum, an unnegligible vancomycin-resistant pathogen causing extra-intestinal infections.</title>
        <authorList>
            <person name="Feng Y."/>
            <person name="Chiu C.-H."/>
        </authorList>
    </citation>
    <scope>NUCLEOTIDE SEQUENCE [LARGE SCALE GENOMIC DNA]</scope>
    <source>
        <strain evidence="3 5">AN88</strain>
    </source>
</reference>
<feature type="domain" description="GGDEF" evidence="2">
    <location>
        <begin position="340"/>
        <end position="473"/>
    </location>
</feature>
<reference evidence="4 6" key="2">
    <citation type="submission" date="2020-02" db="EMBL/GenBank/DDBJ databases">
        <authorList>
            <person name="Kociolek L.K."/>
            <person name="Ozer E.A."/>
        </authorList>
    </citation>
    <scope>NUCLEOTIDE SEQUENCE [LARGE SCALE GENOMIC DNA]</scope>
    <source>
        <strain evidence="4 6">ATCC 14501</strain>
    </source>
</reference>
<dbReference type="InterPro" id="IPR050706">
    <property type="entry name" value="Cyclic-di-GMP_PDE-like"/>
</dbReference>
<dbReference type="CDD" id="cd00130">
    <property type="entry name" value="PAS"/>
    <property type="match status" value="1"/>
</dbReference>
<sequence>MQSKGKANSKADIQHDHLTALWNKEAGEELLDSCIRTAKAQSTSFLAVLLDINDLDTVNKRCGHQEGDRILQRVAEKIRSSLQTGDFAIRLGGDEFLLVFQQLSKKEVRNLLDQILNELEEESREFPYTMGFCFGITQIMADMELSVKKIIMRADDEMYLSKRRYHLEQSRKAFALRPYHESEEVRQFSYDKDLLLSALMQSSDDYIYVCNMKEDPSCFRYSRAMVEEFDLPSEIVHDAANVWGARIHEADQKIFLEGNQEIADGRVDFHNVEYRARNRRGEWVWLRCRGHVERDEDGQPVLFAGIITNLGRKNKIDYLSGQFNKYELEDTLQMMVAKEEHFFMMILDLDGFSSINKLYNHQFGDEVLAKTAQIIQSVLPEYARLYRNDGDEFIVLLRSCTDSNEIAGFYHRLQQELGHQRILNGKKYHCTVSAGCACFPKDGDDMMSLTKNVGYALEASKRNGKNRLTFYEKKMSETELQELDMLEQLRYSMEHDFEGFSLQYQPQVEADSGRIIAAEALARWHSSMYGNVSPVVFIPLLEKSGMILTIGKWIFETALRQCAAWLKKCPDFCVSVNLSYLQLYEEGFITFMKETLKKCHVPSRNIIVEMTESYMVKSSEELQAIFQEIRSIGVRIAMDDFGTGYSSLGVLKNSPADIVKIDRIFIKDILNSEFDATFIQFVVRLCHDVNIRVLLEGVETKAEYEKVKTMGLDDIQGYYFGKPMHPEKLEELLR</sequence>
<accession>A0A099I0Q5</accession>
<dbReference type="PANTHER" id="PTHR33121:SF70">
    <property type="entry name" value="SIGNALING PROTEIN YKOW"/>
    <property type="match status" value="1"/>
</dbReference>
<evidence type="ECO:0000313" key="3">
    <source>
        <dbReference type="EMBL" id="KGJ51569.1"/>
    </source>
</evidence>
<dbReference type="Gene3D" id="3.30.450.20">
    <property type="entry name" value="PAS domain"/>
    <property type="match status" value="1"/>
</dbReference>
<protein>
    <submittedName>
        <fullName evidence="3">Diguanylate cyclase</fullName>
    </submittedName>
    <submittedName>
        <fullName evidence="4">EAL domain-containing protein</fullName>
    </submittedName>
</protein>
<dbReference type="InterPro" id="IPR000160">
    <property type="entry name" value="GGDEF_dom"/>
</dbReference>
<evidence type="ECO:0000259" key="1">
    <source>
        <dbReference type="PROSITE" id="PS50883"/>
    </source>
</evidence>
<dbReference type="PROSITE" id="PS50883">
    <property type="entry name" value="EAL"/>
    <property type="match status" value="1"/>
</dbReference>